<protein>
    <submittedName>
        <fullName evidence="1">Uncharacterized protein</fullName>
    </submittedName>
</protein>
<dbReference type="AlphaFoldDB" id="A0A5R9GE00"/>
<dbReference type="EMBL" id="VCIW01000008">
    <property type="protein sequence ID" value="TLS51568.1"/>
    <property type="molecule type" value="Genomic_DNA"/>
</dbReference>
<dbReference type="RefSeq" id="WP_138194734.1">
    <property type="nucleotide sequence ID" value="NZ_VCIW01000008.1"/>
</dbReference>
<organism evidence="1 2">
    <name type="scientific">Paenibacillus antri</name>
    <dbReference type="NCBI Taxonomy" id="2582848"/>
    <lineage>
        <taxon>Bacteria</taxon>
        <taxon>Bacillati</taxon>
        <taxon>Bacillota</taxon>
        <taxon>Bacilli</taxon>
        <taxon>Bacillales</taxon>
        <taxon>Paenibacillaceae</taxon>
        <taxon>Paenibacillus</taxon>
    </lineage>
</organism>
<comment type="caution">
    <text evidence="1">The sequence shown here is derived from an EMBL/GenBank/DDBJ whole genome shotgun (WGS) entry which is preliminary data.</text>
</comment>
<evidence type="ECO:0000313" key="2">
    <source>
        <dbReference type="Proteomes" id="UP000309676"/>
    </source>
</evidence>
<dbReference type="InterPro" id="IPR008928">
    <property type="entry name" value="6-hairpin_glycosidase_sf"/>
</dbReference>
<accession>A0A5R9GE00</accession>
<dbReference type="Gene3D" id="1.50.10.20">
    <property type="match status" value="1"/>
</dbReference>
<dbReference type="SUPFAM" id="SSF81853">
    <property type="entry name" value="Family 10 polysaccharide lyase"/>
    <property type="match status" value="1"/>
</dbReference>
<proteinExistence type="predicted"/>
<name>A0A5R9GE00_9BACL</name>
<dbReference type="GO" id="GO:0005975">
    <property type="term" value="P:carbohydrate metabolic process"/>
    <property type="evidence" value="ECO:0007669"/>
    <property type="project" value="InterPro"/>
</dbReference>
<evidence type="ECO:0000313" key="1">
    <source>
        <dbReference type="EMBL" id="TLS51568.1"/>
    </source>
</evidence>
<dbReference type="SUPFAM" id="SSF48208">
    <property type="entry name" value="Six-hairpin glycosidases"/>
    <property type="match status" value="1"/>
</dbReference>
<dbReference type="Proteomes" id="UP000309676">
    <property type="component" value="Unassembled WGS sequence"/>
</dbReference>
<dbReference type="OrthoDB" id="5141876at2"/>
<keyword evidence="2" id="KW-1185">Reference proteome</keyword>
<gene>
    <name evidence="1" type="ORF">FE782_13765</name>
</gene>
<reference evidence="1 2" key="1">
    <citation type="submission" date="2019-05" db="EMBL/GenBank/DDBJ databases">
        <authorList>
            <person name="Narsing Rao M.P."/>
            <person name="Li W.J."/>
        </authorList>
    </citation>
    <scope>NUCLEOTIDE SEQUENCE [LARGE SCALE GENOMIC DNA]</scope>
    <source>
        <strain evidence="1 2">SYSU_K30003</strain>
    </source>
</reference>
<sequence length="403" mass="46050">MQQSTLLTSVERCLTWLETQMLTFDNGYNGVYERIRIDENIRVNWVRPDCNTEIARALTLYKDVAGEDRYEALNQNIKNWLMRAQDNDELSAWRGSFPFYLIDGYDTQSRSGYYVYQNDNGRILLGLLHMHERAPDERLLRSAAKLADYWVSIQRPEGYFYRNDGKTQPYYLGPDFVGWMAAALLKLAKVTGNETYRASALKAYDYYLSLQLEDGRMRTSYELMKTEDWRPVSSETSKAVYAFSIAYQETGDPKFAAALEKAGRYVLRLQHPDGGILNNDAQTKNAALQNNEQLCDLVYTQGFALMALYEAWKASGDRAYLEAAERLASFLAAIQCSGESPLWDGAWRGSYNAVTRQWDGRANQNNHIDEGGMYSVYTGWCASTIMYGMLLLLEEKKRSQAGG</sequence>